<keyword evidence="2" id="KW-0472">Membrane</keyword>
<keyword evidence="2" id="KW-0812">Transmembrane</keyword>
<protein>
    <submittedName>
        <fullName evidence="3">Uncharacterized protein</fullName>
    </submittedName>
</protein>
<proteinExistence type="predicted"/>
<comment type="caution">
    <text evidence="3">The sequence shown here is derived from an EMBL/GenBank/DDBJ whole genome shotgun (WGS) entry which is preliminary data.</text>
</comment>
<organism evidence="3 4">
    <name type="scientific">Cryptococcus amylolentus CBS 6039</name>
    <dbReference type="NCBI Taxonomy" id="1295533"/>
    <lineage>
        <taxon>Eukaryota</taxon>
        <taxon>Fungi</taxon>
        <taxon>Dikarya</taxon>
        <taxon>Basidiomycota</taxon>
        <taxon>Agaricomycotina</taxon>
        <taxon>Tremellomycetes</taxon>
        <taxon>Tremellales</taxon>
        <taxon>Cryptococcaceae</taxon>
        <taxon>Cryptococcus</taxon>
    </lineage>
</organism>
<feature type="region of interest" description="Disordered" evidence="1">
    <location>
        <begin position="1"/>
        <end position="25"/>
    </location>
</feature>
<sequence>MPPRRRAKKQPAAEAAPHPPPAPMGPTSLEALYPVHHILLDLFLNMKPFVFMRLSKTHRAYALRRMSQAAVFSSDLRERLRDTTDARPKKPIDVAFLIPIFFAHTIAFDSMTTFGLLAADMSIVERAKRLRKRPGSPYPFHPARLFEHVRRIQLPMEPFLFAYNTCLDATQVQSEDGKCRRLRQSYLGYQLGDHFSQVTFMVQPLSQPLFDFSSFYEDQDPELEYHTKWMKILLGEDVEAAEVAFEVGKKVEAVIVVALQPSSPPERSQTQLDLLLAALDYFVDFRQLALVFCNLSSGSDKSFTPKVLDKISDVIVSILDHFELVKEKVLGKVRSPIEGEARGNIDPWVKAHLIESTVCEMVDVDLLGTLVDVDGERLRGGESV</sequence>
<dbReference type="OrthoDB" id="10369623at2759"/>
<keyword evidence="2" id="KW-1133">Transmembrane helix</keyword>
<evidence type="ECO:0000256" key="1">
    <source>
        <dbReference type="SAM" id="MobiDB-lite"/>
    </source>
</evidence>
<feature type="transmembrane region" description="Helical" evidence="2">
    <location>
        <begin position="94"/>
        <end position="119"/>
    </location>
</feature>
<reference evidence="3 4" key="1">
    <citation type="submission" date="2016-06" db="EMBL/GenBank/DDBJ databases">
        <title>Evolution of pathogenesis and genome organization in the Tremellales.</title>
        <authorList>
            <person name="Cuomo C."/>
            <person name="Litvintseva A."/>
            <person name="Heitman J."/>
            <person name="Chen Y."/>
            <person name="Sun S."/>
            <person name="Springer D."/>
            <person name="Dromer F."/>
            <person name="Young S."/>
            <person name="Zeng Q."/>
            <person name="Chapman S."/>
            <person name="Gujja S."/>
            <person name="Saif S."/>
            <person name="Birren B."/>
        </authorList>
    </citation>
    <scope>NUCLEOTIDE SEQUENCE [LARGE SCALE GENOMIC DNA]</scope>
    <source>
        <strain evidence="3 4">CBS 6039</strain>
    </source>
</reference>
<dbReference type="RefSeq" id="XP_018992678.1">
    <property type="nucleotide sequence ID" value="XM_019138735.1"/>
</dbReference>
<name>A0A1E3HM65_9TREE</name>
<evidence type="ECO:0000256" key="2">
    <source>
        <dbReference type="SAM" id="Phobius"/>
    </source>
</evidence>
<accession>A0A1E3HM65</accession>
<dbReference type="EMBL" id="AWGJ01000007">
    <property type="protein sequence ID" value="ODN77442.1"/>
    <property type="molecule type" value="Genomic_DNA"/>
</dbReference>
<evidence type="ECO:0000313" key="4">
    <source>
        <dbReference type="Proteomes" id="UP000094065"/>
    </source>
</evidence>
<dbReference type="AlphaFoldDB" id="A0A1E3HM65"/>
<gene>
    <name evidence="3" type="ORF">L202_04620</name>
</gene>
<dbReference type="GeneID" id="30155929"/>
<dbReference type="Proteomes" id="UP000094065">
    <property type="component" value="Unassembled WGS sequence"/>
</dbReference>
<keyword evidence="4" id="KW-1185">Reference proteome</keyword>
<evidence type="ECO:0000313" key="3">
    <source>
        <dbReference type="EMBL" id="ODN77442.1"/>
    </source>
</evidence>